<dbReference type="PROSITE" id="PS51891">
    <property type="entry name" value="CENP_V_GFA"/>
    <property type="match status" value="1"/>
</dbReference>
<dbReference type="Pfam" id="PF04828">
    <property type="entry name" value="GFA"/>
    <property type="match status" value="1"/>
</dbReference>
<keyword evidence="6" id="KW-1185">Reference proteome</keyword>
<reference evidence="5" key="1">
    <citation type="submission" date="2022-07" db="EMBL/GenBank/DDBJ databases">
        <authorList>
            <person name="Criscuolo A."/>
        </authorList>
    </citation>
    <scope>NUCLEOTIDE SEQUENCE</scope>
    <source>
        <strain evidence="5">CIP111854</strain>
    </source>
</reference>
<organism evidence="5 6">
    <name type="scientific">Pseudoalteromonas holothuriae</name>
    <dbReference type="NCBI Taxonomy" id="2963714"/>
    <lineage>
        <taxon>Bacteria</taxon>
        <taxon>Pseudomonadati</taxon>
        <taxon>Pseudomonadota</taxon>
        <taxon>Gammaproteobacteria</taxon>
        <taxon>Alteromonadales</taxon>
        <taxon>Pseudoalteromonadaceae</taxon>
        <taxon>Pseudoalteromonas</taxon>
    </lineage>
</organism>
<evidence type="ECO:0000256" key="1">
    <source>
        <dbReference type="ARBA" id="ARBA00005495"/>
    </source>
</evidence>
<dbReference type="PANTHER" id="PTHR28620">
    <property type="entry name" value="CENTROMERE PROTEIN V"/>
    <property type="match status" value="1"/>
</dbReference>
<evidence type="ECO:0000313" key="6">
    <source>
        <dbReference type="Proteomes" id="UP001152467"/>
    </source>
</evidence>
<dbReference type="RefSeq" id="WP_261626687.1">
    <property type="nucleotide sequence ID" value="NZ_CAMAPC010000012.1"/>
</dbReference>
<keyword evidence="2" id="KW-0479">Metal-binding</keyword>
<accession>A0A9W4R0M5</accession>
<dbReference type="InterPro" id="IPR052355">
    <property type="entry name" value="CENP-V-like"/>
</dbReference>
<dbReference type="GO" id="GO:0046872">
    <property type="term" value="F:metal ion binding"/>
    <property type="evidence" value="ECO:0007669"/>
    <property type="project" value="UniProtKB-KW"/>
</dbReference>
<evidence type="ECO:0000259" key="4">
    <source>
        <dbReference type="PROSITE" id="PS51891"/>
    </source>
</evidence>
<dbReference type="InterPro" id="IPR006913">
    <property type="entry name" value="CENP-V/GFA"/>
</dbReference>
<comment type="caution">
    <text evidence="5">The sequence shown here is derived from an EMBL/GenBank/DDBJ whole genome shotgun (WGS) entry which is preliminary data.</text>
</comment>
<evidence type="ECO:0000256" key="3">
    <source>
        <dbReference type="ARBA" id="ARBA00022833"/>
    </source>
</evidence>
<feature type="domain" description="CENP-V/GFA" evidence="4">
    <location>
        <begin position="2"/>
        <end position="117"/>
    </location>
</feature>
<dbReference type="SUPFAM" id="SSF51316">
    <property type="entry name" value="Mss4-like"/>
    <property type="match status" value="1"/>
</dbReference>
<dbReference type="EMBL" id="CAMAPC010000012">
    <property type="protein sequence ID" value="CAH9061820.1"/>
    <property type="molecule type" value="Genomic_DNA"/>
</dbReference>
<name>A0A9W4R0M5_9GAMM</name>
<evidence type="ECO:0000256" key="2">
    <source>
        <dbReference type="ARBA" id="ARBA00022723"/>
    </source>
</evidence>
<protein>
    <recommendedName>
        <fullName evidence="4">CENP-V/GFA domain-containing protein</fullName>
    </recommendedName>
</protein>
<evidence type="ECO:0000313" key="5">
    <source>
        <dbReference type="EMBL" id="CAH9061820.1"/>
    </source>
</evidence>
<keyword evidence="3" id="KW-0862">Zinc</keyword>
<proteinExistence type="inferred from homology"/>
<dbReference type="InterPro" id="IPR011057">
    <property type="entry name" value="Mss4-like_sf"/>
</dbReference>
<dbReference type="PANTHER" id="PTHR28620:SF1">
    <property type="entry name" value="CENP-V_GFA DOMAIN-CONTAINING PROTEIN"/>
    <property type="match status" value="1"/>
</dbReference>
<dbReference type="Proteomes" id="UP001152467">
    <property type="component" value="Unassembled WGS sequence"/>
</dbReference>
<dbReference type="AlphaFoldDB" id="A0A9W4R0M5"/>
<gene>
    <name evidence="5" type="ORF">PSECIP111854_02887</name>
</gene>
<dbReference type="GO" id="GO:0016846">
    <property type="term" value="F:carbon-sulfur lyase activity"/>
    <property type="evidence" value="ECO:0007669"/>
    <property type="project" value="InterPro"/>
</dbReference>
<sequence length="117" mass="13328">MIEAACHCGNITITTEKIIDSVTSCNCSMCYRIGALWAYYTSDQVVIKQNSNISVYQWGNKIREYHSCSICGCTTHYTQKRDDGSNRVAMNTRMVKPEHFKAANIKYFDGANTFKYV</sequence>
<dbReference type="Gene3D" id="2.170.150.70">
    <property type="match status" value="1"/>
</dbReference>
<comment type="similarity">
    <text evidence="1">Belongs to the Gfa family.</text>
</comment>